<evidence type="ECO:0000313" key="2">
    <source>
        <dbReference type="EnsemblPlants" id="Pp3c11_24980V3.1"/>
    </source>
</evidence>
<name>A0A7I4AB13_PHYPA</name>
<proteinExistence type="predicted"/>
<reference evidence="2 3" key="2">
    <citation type="journal article" date="2018" name="Plant J.">
        <title>The Physcomitrella patens chromosome-scale assembly reveals moss genome structure and evolution.</title>
        <authorList>
            <person name="Lang D."/>
            <person name="Ullrich K.K."/>
            <person name="Murat F."/>
            <person name="Fuchs J."/>
            <person name="Jenkins J."/>
            <person name="Haas F.B."/>
            <person name="Piednoel M."/>
            <person name="Gundlach H."/>
            <person name="Van Bel M."/>
            <person name="Meyberg R."/>
            <person name="Vives C."/>
            <person name="Morata J."/>
            <person name="Symeonidi A."/>
            <person name="Hiss M."/>
            <person name="Muchero W."/>
            <person name="Kamisugi Y."/>
            <person name="Saleh O."/>
            <person name="Blanc G."/>
            <person name="Decker E.L."/>
            <person name="van Gessel N."/>
            <person name="Grimwood J."/>
            <person name="Hayes R.D."/>
            <person name="Graham S.W."/>
            <person name="Gunter L.E."/>
            <person name="McDaniel S.F."/>
            <person name="Hoernstein S.N.W."/>
            <person name="Larsson A."/>
            <person name="Li F.W."/>
            <person name="Perroud P.F."/>
            <person name="Phillips J."/>
            <person name="Ranjan P."/>
            <person name="Rokshar D.S."/>
            <person name="Rothfels C.J."/>
            <person name="Schneider L."/>
            <person name="Shu S."/>
            <person name="Stevenson D.W."/>
            <person name="Thummler F."/>
            <person name="Tillich M."/>
            <person name="Villarreal Aguilar J.C."/>
            <person name="Widiez T."/>
            <person name="Wong G.K."/>
            <person name="Wymore A."/>
            <person name="Zhang Y."/>
            <person name="Zimmer A.D."/>
            <person name="Quatrano R.S."/>
            <person name="Mayer K.F.X."/>
            <person name="Goodstein D."/>
            <person name="Casacuberta J.M."/>
            <person name="Vandepoele K."/>
            <person name="Reski R."/>
            <person name="Cuming A.C."/>
            <person name="Tuskan G.A."/>
            <person name="Maumus F."/>
            <person name="Salse J."/>
            <person name="Schmutz J."/>
            <person name="Rensing S.A."/>
        </authorList>
    </citation>
    <scope>NUCLEOTIDE SEQUENCE [LARGE SCALE GENOMIC DNA]</scope>
    <source>
        <strain evidence="2 3">cv. Gransden 2004</strain>
    </source>
</reference>
<protein>
    <submittedName>
        <fullName evidence="2">Uncharacterized protein</fullName>
    </submittedName>
</protein>
<dbReference type="PANTHER" id="PTHR10635">
    <property type="entry name" value="COATOMER SUBUNIT BETA"/>
    <property type="match status" value="1"/>
</dbReference>
<dbReference type="Gramene" id="Pp3c11_24980V3.1">
    <property type="protein sequence ID" value="Pp3c11_24980V3.1"/>
    <property type="gene ID" value="Pp3c11_24980"/>
</dbReference>
<dbReference type="GO" id="GO:0006886">
    <property type="term" value="P:intracellular protein transport"/>
    <property type="evidence" value="ECO:0007669"/>
    <property type="project" value="InterPro"/>
</dbReference>
<organism evidence="2 3">
    <name type="scientific">Physcomitrium patens</name>
    <name type="common">Spreading-leaved earth moss</name>
    <name type="synonym">Physcomitrella patens</name>
    <dbReference type="NCBI Taxonomy" id="3218"/>
    <lineage>
        <taxon>Eukaryota</taxon>
        <taxon>Viridiplantae</taxon>
        <taxon>Streptophyta</taxon>
        <taxon>Embryophyta</taxon>
        <taxon>Bryophyta</taxon>
        <taxon>Bryophytina</taxon>
        <taxon>Bryopsida</taxon>
        <taxon>Funariidae</taxon>
        <taxon>Funariales</taxon>
        <taxon>Funariaceae</taxon>
        <taxon>Physcomitrium</taxon>
    </lineage>
</organism>
<keyword evidence="3" id="KW-1185">Reference proteome</keyword>
<sequence length="459" mass="50421">MLVQAIHGCALMFPEEIESADESDGNVAGDNKSSSSNKTPAPISVFSAPSKRPPVLPDGTYATQNVVVETAVFLSGSSATSNRAANLRAILVTGDFFLGIQSFAIGLNKSEADILLILISMLSLGESFVLPHPIGRGSADGISLCIRLLVSPDVVTRTVWLEVFYDNFVVMLKEKQDRENEDLKVNAMASHSQPNDLIDLYHLKSRMFSCTRRCAIGTLLDNVRPEVYLSHSSLSWTIVKVAAWNIELELEDKVQTVLKRATEEISKDREIHMNRNRVLQLTDFSDPNYSLAPQTSKRIKANILVSSTVTGVIIGSIVHETACVLDRNVVVLNNIHINIMYCISSASCADVVFRNMRANPSGKIRTVFAGLLDVFMKLHVLQFVVLIYCPQAVCNLSKIAINNSLQDAYEFLDHIVASTILKCLTPGVEKQPEGKLGGNIRIRSKTQGIGLSLEDYEVL</sequence>
<evidence type="ECO:0000256" key="1">
    <source>
        <dbReference type="SAM" id="MobiDB-lite"/>
    </source>
</evidence>
<dbReference type="PANTHER" id="PTHR10635:SF0">
    <property type="entry name" value="COATOMER SUBUNIT BETA"/>
    <property type="match status" value="1"/>
</dbReference>
<dbReference type="EnsemblPlants" id="Pp3c11_24980V3.1">
    <property type="protein sequence ID" value="Pp3c11_24980V3.1"/>
    <property type="gene ID" value="Pp3c11_24980"/>
</dbReference>
<dbReference type="AlphaFoldDB" id="A0A7I4AB13"/>
<accession>A0A7I4AB13</accession>
<dbReference type="InParanoid" id="A0A7I4AB13"/>
<feature type="region of interest" description="Disordered" evidence="1">
    <location>
        <begin position="20"/>
        <end position="45"/>
    </location>
</feature>
<reference evidence="2" key="3">
    <citation type="submission" date="2020-12" db="UniProtKB">
        <authorList>
            <consortium name="EnsemblPlants"/>
        </authorList>
    </citation>
    <scope>IDENTIFICATION</scope>
</reference>
<reference evidence="2 3" key="1">
    <citation type="journal article" date="2008" name="Science">
        <title>The Physcomitrella genome reveals evolutionary insights into the conquest of land by plants.</title>
        <authorList>
            <person name="Rensing S."/>
            <person name="Lang D."/>
            <person name="Zimmer A."/>
            <person name="Terry A."/>
            <person name="Salamov A."/>
            <person name="Shapiro H."/>
            <person name="Nishiyama T."/>
            <person name="Perroud P.-F."/>
            <person name="Lindquist E."/>
            <person name="Kamisugi Y."/>
            <person name="Tanahashi T."/>
            <person name="Sakakibara K."/>
            <person name="Fujita T."/>
            <person name="Oishi K."/>
            <person name="Shin-I T."/>
            <person name="Kuroki Y."/>
            <person name="Toyoda A."/>
            <person name="Suzuki Y."/>
            <person name="Hashimoto A."/>
            <person name="Yamaguchi K."/>
            <person name="Sugano A."/>
            <person name="Kohara Y."/>
            <person name="Fujiyama A."/>
            <person name="Anterola A."/>
            <person name="Aoki S."/>
            <person name="Ashton N."/>
            <person name="Barbazuk W.B."/>
            <person name="Barker E."/>
            <person name="Bennetzen J."/>
            <person name="Bezanilla M."/>
            <person name="Blankenship R."/>
            <person name="Cho S.H."/>
            <person name="Dutcher S."/>
            <person name="Estelle M."/>
            <person name="Fawcett J.A."/>
            <person name="Gundlach H."/>
            <person name="Hanada K."/>
            <person name="Heyl A."/>
            <person name="Hicks K.A."/>
            <person name="Hugh J."/>
            <person name="Lohr M."/>
            <person name="Mayer K."/>
            <person name="Melkozernov A."/>
            <person name="Murata T."/>
            <person name="Nelson D."/>
            <person name="Pils B."/>
            <person name="Prigge M."/>
            <person name="Reiss B."/>
            <person name="Renner T."/>
            <person name="Rombauts S."/>
            <person name="Rushton P."/>
            <person name="Sanderfoot A."/>
            <person name="Schween G."/>
            <person name="Shiu S.-H."/>
            <person name="Stueber K."/>
            <person name="Theodoulou F.L."/>
            <person name="Tu H."/>
            <person name="Van de Peer Y."/>
            <person name="Verrier P.J."/>
            <person name="Waters E."/>
            <person name="Wood A."/>
            <person name="Yang L."/>
            <person name="Cove D."/>
            <person name="Cuming A."/>
            <person name="Hasebe M."/>
            <person name="Lucas S."/>
            <person name="Mishler D.B."/>
            <person name="Reski R."/>
            <person name="Grigoriev I."/>
            <person name="Quatrano R.S."/>
            <person name="Boore J.L."/>
        </authorList>
    </citation>
    <scope>NUCLEOTIDE SEQUENCE [LARGE SCALE GENOMIC DNA]</scope>
    <source>
        <strain evidence="2 3">cv. Gransden 2004</strain>
    </source>
</reference>
<evidence type="ECO:0000313" key="3">
    <source>
        <dbReference type="Proteomes" id="UP000006727"/>
    </source>
</evidence>
<dbReference type="InterPro" id="IPR016460">
    <property type="entry name" value="COPB1"/>
</dbReference>
<dbReference type="EMBL" id="ABEU02000011">
    <property type="status" value="NOT_ANNOTATED_CDS"/>
    <property type="molecule type" value="Genomic_DNA"/>
</dbReference>
<dbReference type="GO" id="GO:0005737">
    <property type="term" value="C:cytoplasm"/>
    <property type="evidence" value="ECO:0007669"/>
    <property type="project" value="InterPro"/>
</dbReference>
<dbReference type="Proteomes" id="UP000006727">
    <property type="component" value="Chromosome 11"/>
</dbReference>